<comment type="caution">
    <text evidence="1">The sequence shown here is derived from an EMBL/GenBank/DDBJ whole genome shotgun (WGS) entry which is preliminary data.</text>
</comment>
<accession>A0ABU1V2D6</accession>
<keyword evidence="2" id="KW-1185">Reference proteome</keyword>
<protein>
    <recommendedName>
        <fullName evidence="3">Restriction endonuclease type IV Mrr domain-containing protein</fullName>
    </recommendedName>
</protein>
<dbReference type="RefSeq" id="WP_310074948.1">
    <property type="nucleotide sequence ID" value="NZ_JAVDVX010000007.1"/>
</dbReference>
<evidence type="ECO:0008006" key="3">
    <source>
        <dbReference type="Google" id="ProtNLM"/>
    </source>
</evidence>
<dbReference type="EMBL" id="JAVDVX010000007">
    <property type="protein sequence ID" value="MDR7091537.1"/>
    <property type="molecule type" value="Genomic_DNA"/>
</dbReference>
<sequence>MKEDILEQIVADWFVAQDGWFVKHNVKFRPSKDDAQYNSKQDSVHSDIDILAFSPTGRSGNEVAVVTCKSWQSGFDAKKWLAVLEGEAQYNERTQDFQKREGWKYFRELVSTKWLCAFLKTIQQQTGKISFTYYIAVTKLSGRDAQMYRKKLENSAILKERFLKHGAEINIKIITIDELVKDILNRFDGKETTVVESTDIGRTLQLLNAAGILQAKTD</sequence>
<evidence type="ECO:0000313" key="1">
    <source>
        <dbReference type="EMBL" id="MDR7091537.1"/>
    </source>
</evidence>
<evidence type="ECO:0000313" key="2">
    <source>
        <dbReference type="Proteomes" id="UP001253595"/>
    </source>
</evidence>
<dbReference type="Proteomes" id="UP001253595">
    <property type="component" value="Unassembled WGS sequence"/>
</dbReference>
<gene>
    <name evidence="1" type="ORF">J2X05_003572</name>
</gene>
<organism evidence="1 2">
    <name type="scientific">Cellvibrio fibrivorans</name>
    <dbReference type="NCBI Taxonomy" id="126350"/>
    <lineage>
        <taxon>Bacteria</taxon>
        <taxon>Pseudomonadati</taxon>
        <taxon>Pseudomonadota</taxon>
        <taxon>Gammaproteobacteria</taxon>
        <taxon>Cellvibrionales</taxon>
        <taxon>Cellvibrionaceae</taxon>
        <taxon>Cellvibrio</taxon>
    </lineage>
</organism>
<reference evidence="1 2" key="1">
    <citation type="submission" date="2023-07" db="EMBL/GenBank/DDBJ databases">
        <title>Sorghum-associated microbial communities from plants grown in Nebraska, USA.</title>
        <authorList>
            <person name="Schachtman D."/>
        </authorList>
    </citation>
    <scope>NUCLEOTIDE SEQUENCE [LARGE SCALE GENOMIC DNA]</scope>
    <source>
        <strain evidence="1 2">BE190</strain>
    </source>
</reference>
<proteinExistence type="predicted"/>
<name>A0ABU1V2D6_9GAMM</name>